<dbReference type="RefSeq" id="XP_016625413.1">
    <property type="nucleotide sequence ID" value="XM_016758164.1"/>
</dbReference>
<dbReference type="EMBL" id="KN846980">
    <property type="protein sequence ID" value="KIW98744.1"/>
    <property type="molecule type" value="Genomic_DNA"/>
</dbReference>
<dbReference type="Proteomes" id="UP000053789">
    <property type="component" value="Unassembled WGS sequence"/>
</dbReference>
<gene>
    <name evidence="6" type="ORF">Z519_00407</name>
</gene>
<name>A0A0D2IPL3_CLAB1</name>
<dbReference type="OrthoDB" id="10018191at2759"/>
<evidence type="ECO:0000256" key="1">
    <source>
        <dbReference type="ARBA" id="ARBA00004123"/>
    </source>
</evidence>
<organism evidence="6 7">
    <name type="scientific">Cladophialophora bantiana (strain ATCC 10958 / CBS 173.52 / CDC B-1940 / NIH 8579)</name>
    <name type="common">Xylohypha bantiana</name>
    <dbReference type="NCBI Taxonomy" id="1442370"/>
    <lineage>
        <taxon>Eukaryota</taxon>
        <taxon>Fungi</taxon>
        <taxon>Dikarya</taxon>
        <taxon>Ascomycota</taxon>
        <taxon>Pezizomycotina</taxon>
        <taxon>Eurotiomycetes</taxon>
        <taxon>Chaetothyriomycetidae</taxon>
        <taxon>Chaetothyriales</taxon>
        <taxon>Herpotrichiellaceae</taxon>
        <taxon>Cladophialophora</taxon>
    </lineage>
</organism>
<comment type="subcellular location">
    <subcellularLocation>
        <location evidence="1">Nucleus</location>
    </subcellularLocation>
</comment>
<dbReference type="GO" id="GO:0005634">
    <property type="term" value="C:nucleus"/>
    <property type="evidence" value="ECO:0007669"/>
    <property type="project" value="UniProtKB-SubCell"/>
</dbReference>
<proteinExistence type="predicted"/>
<evidence type="ECO:0000259" key="5">
    <source>
        <dbReference type="Pfam" id="PF04082"/>
    </source>
</evidence>
<evidence type="ECO:0000313" key="7">
    <source>
        <dbReference type="Proteomes" id="UP000053789"/>
    </source>
</evidence>
<reference evidence="6" key="1">
    <citation type="submission" date="2015-01" db="EMBL/GenBank/DDBJ databases">
        <title>The Genome Sequence of Cladophialophora bantiana CBS 173.52.</title>
        <authorList>
            <consortium name="The Broad Institute Genomics Platform"/>
            <person name="Cuomo C."/>
            <person name="de Hoog S."/>
            <person name="Gorbushina A."/>
            <person name="Stielow B."/>
            <person name="Teixiera M."/>
            <person name="Abouelleil A."/>
            <person name="Chapman S.B."/>
            <person name="Priest M."/>
            <person name="Young S.K."/>
            <person name="Wortman J."/>
            <person name="Nusbaum C."/>
            <person name="Birren B."/>
        </authorList>
    </citation>
    <scope>NUCLEOTIDE SEQUENCE [LARGE SCALE GENOMIC DNA]</scope>
    <source>
        <strain evidence="6">CBS 173.52</strain>
    </source>
</reference>
<keyword evidence="3" id="KW-0238">DNA-binding</keyword>
<evidence type="ECO:0000256" key="4">
    <source>
        <dbReference type="ARBA" id="ARBA00023242"/>
    </source>
</evidence>
<dbReference type="PANTHER" id="PTHR46910">
    <property type="entry name" value="TRANSCRIPTION FACTOR PDR1"/>
    <property type="match status" value="1"/>
</dbReference>
<keyword evidence="4" id="KW-0539">Nucleus</keyword>
<dbReference type="GO" id="GO:0008270">
    <property type="term" value="F:zinc ion binding"/>
    <property type="evidence" value="ECO:0007669"/>
    <property type="project" value="InterPro"/>
</dbReference>
<evidence type="ECO:0000256" key="2">
    <source>
        <dbReference type="ARBA" id="ARBA00022723"/>
    </source>
</evidence>
<dbReference type="GO" id="GO:0003700">
    <property type="term" value="F:DNA-binding transcription factor activity"/>
    <property type="evidence" value="ECO:0007669"/>
    <property type="project" value="InterPro"/>
</dbReference>
<dbReference type="HOGENOM" id="CLU_025509_0_0_1"/>
<dbReference type="GO" id="GO:0006351">
    <property type="term" value="P:DNA-templated transcription"/>
    <property type="evidence" value="ECO:0007669"/>
    <property type="project" value="InterPro"/>
</dbReference>
<protein>
    <recommendedName>
        <fullName evidence="5">Xylanolytic transcriptional activator regulatory domain-containing protein</fullName>
    </recommendedName>
</protein>
<evidence type="ECO:0000313" key="6">
    <source>
        <dbReference type="EMBL" id="KIW98744.1"/>
    </source>
</evidence>
<dbReference type="AlphaFoldDB" id="A0A0D2IPL3"/>
<dbReference type="GeneID" id="27693335"/>
<accession>A0A0D2IPL3</accession>
<evidence type="ECO:0000256" key="3">
    <source>
        <dbReference type="ARBA" id="ARBA00023125"/>
    </source>
</evidence>
<dbReference type="VEuPathDB" id="FungiDB:Z519_00407"/>
<dbReference type="PANTHER" id="PTHR46910:SF3">
    <property type="entry name" value="HALOTOLERANCE PROTEIN 9-RELATED"/>
    <property type="match status" value="1"/>
</dbReference>
<feature type="domain" description="Xylanolytic transcriptional activator regulatory" evidence="5">
    <location>
        <begin position="246"/>
        <end position="409"/>
    </location>
</feature>
<dbReference type="Pfam" id="PF04082">
    <property type="entry name" value="Fungal_trans"/>
    <property type="match status" value="1"/>
</dbReference>
<dbReference type="InterPro" id="IPR007219">
    <property type="entry name" value="XnlR_reg_dom"/>
</dbReference>
<sequence length="654" mass="71816">MRCDGNDPCAKCLSTDSACQYSAPASSSSATSDTLSARTPAEACSSQATGDFNAPILLPTTVNVAGEFASQYSGLQLEASSTGPSNCETVDLDSLDNDDRNVLRLGLSRPAASTLDSMSCDVLAMPISPDDDFLQFFSAEGMRGQWQTTPVHVPFWFGESDSAWSDVFLDSNPSSLNPEMPSSMADLTRSMQEYFDAKSRATSPSLKASNVWCSAPPTLNNHNEDIVRILSNIFRKNIPQTFNLFKETTSRRKGTAAYTLAMAAVGGLFCAVSGSSEVSKSMYNDARRLVLASFNRRNILGDVSATSEDKLMTVKTFVLLALYGLCSGDKRSYEFTEAFHAHLIDSAQEFNRQCRGATLDNERQEESTRLLETLYILDCYRVIIMQCPPSLAWHHPDSVTQLSSPIERIFQLHHMEATITNNSRTTIQSNGTGSGLASLASLSPFLWPAIYSRQNRYGDNDVTVESVSLWKADLVELACDTWLRSQDDATASNLTVYHLMNIMLHANLTVIQSFVHSAPDSAARDPKKSLAAMEIHAWTRSRHYKIAHWHAEHMIAAVEGAFTSPLSRSEQSNLQQAPIRSSSGTEPRCLQFETPHVPYAVYFATLIIWCGAMTGETTVSTSSAQASIIRGERILSLHKVHIAQLLARVLSEVK</sequence>
<dbReference type="InterPro" id="IPR050987">
    <property type="entry name" value="AtrR-like"/>
</dbReference>
<keyword evidence="2" id="KW-0479">Metal-binding</keyword>
<keyword evidence="7" id="KW-1185">Reference proteome</keyword>
<dbReference type="GO" id="GO:0003677">
    <property type="term" value="F:DNA binding"/>
    <property type="evidence" value="ECO:0007669"/>
    <property type="project" value="UniProtKB-KW"/>
</dbReference>